<keyword evidence="8" id="KW-1185">Reference proteome</keyword>
<protein>
    <submittedName>
        <fullName evidence="7">OmpA family protein</fullName>
    </submittedName>
</protein>
<dbReference type="PANTHER" id="PTHR30329">
    <property type="entry name" value="STATOR ELEMENT OF FLAGELLAR MOTOR COMPLEX"/>
    <property type="match status" value="1"/>
</dbReference>
<dbReference type="CDD" id="cd07185">
    <property type="entry name" value="OmpA_C-like"/>
    <property type="match status" value="1"/>
</dbReference>
<dbReference type="InterPro" id="IPR028974">
    <property type="entry name" value="TSP_type-3_rpt"/>
</dbReference>
<sequence>MMNKSLCTLTAISIALSNTLLANEDEYEYIPPPKANQVADLLDDDRDGVINARDLCPDTLEGAEINNDGCANLFKEEEELALRVLFAHDSYEINPVFSDQIQTMADFLDKYTSASIQVQGHTSKVGPEAYNYSLSEQRANAVQGELLYYGIAPERVNIVGFGEDRLEDQGDDEVAHATNRRVTATVVGLSEKVVEEWSIFSIIEK</sequence>
<dbReference type="GO" id="GO:0009279">
    <property type="term" value="C:cell outer membrane"/>
    <property type="evidence" value="ECO:0007669"/>
    <property type="project" value="UniProtKB-SubCell"/>
</dbReference>
<feature type="signal peptide" evidence="5">
    <location>
        <begin position="1"/>
        <end position="22"/>
    </location>
</feature>
<accession>A0A3R9G0V1</accession>
<dbReference type="InterPro" id="IPR006665">
    <property type="entry name" value="OmpA-like"/>
</dbReference>
<dbReference type="InterPro" id="IPR036737">
    <property type="entry name" value="OmpA-like_sf"/>
</dbReference>
<dbReference type="Gene3D" id="3.30.1330.60">
    <property type="entry name" value="OmpA-like domain"/>
    <property type="match status" value="1"/>
</dbReference>
<feature type="chain" id="PRO_5018705811" evidence="5">
    <location>
        <begin position="23"/>
        <end position="205"/>
    </location>
</feature>
<evidence type="ECO:0000256" key="4">
    <source>
        <dbReference type="PROSITE-ProRule" id="PRU00473"/>
    </source>
</evidence>
<dbReference type="OrthoDB" id="9805832at2"/>
<keyword evidence="2 4" id="KW-0472">Membrane</keyword>
<dbReference type="GO" id="GO:0005509">
    <property type="term" value="F:calcium ion binding"/>
    <property type="evidence" value="ECO:0007669"/>
    <property type="project" value="InterPro"/>
</dbReference>
<dbReference type="Proteomes" id="UP000269041">
    <property type="component" value="Unassembled WGS sequence"/>
</dbReference>
<evidence type="ECO:0000256" key="1">
    <source>
        <dbReference type="ARBA" id="ARBA00004442"/>
    </source>
</evidence>
<dbReference type="RefSeq" id="WP_125323128.1">
    <property type="nucleotide sequence ID" value="NZ_AP024889.1"/>
</dbReference>
<evidence type="ECO:0000256" key="3">
    <source>
        <dbReference type="ARBA" id="ARBA00023237"/>
    </source>
</evidence>
<evidence type="ECO:0000256" key="2">
    <source>
        <dbReference type="ARBA" id="ARBA00023136"/>
    </source>
</evidence>
<comment type="caution">
    <text evidence="7">The sequence shown here is derived from an EMBL/GenBank/DDBJ whole genome shotgun (WGS) entry which is preliminary data.</text>
</comment>
<keyword evidence="3" id="KW-0998">Cell outer membrane</keyword>
<dbReference type="InterPro" id="IPR050330">
    <property type="entry name" value="Bact_OuterMem_StrucFunc"/>
</dbReference>
<comment type="subcellular location">
    <subcellularLocation>
        <location evidence="1">Cell outer membrane</location>
    </subcellularLocation>
</comment>
<dbReference type="EMBL" id="RSFA01000122">
    <property type="protein sequence ID" value="RSD29643.1"/>
    <property type="molecule type" value="Genomic_DNA"/>
</dbReference>
<proteinExistence type="predicted"/>
<evidence type="ECO:0000259" key="6">
    <source>
        <dbReference type="PROSITE" id="PS51123"/>
    </source>
</evidence>
<evidence type="ECO:0000256" key="5">
    <source>
        <dbReference type="SAM" id="SignalP"/>
    </source>
</evidence>
<dbReference type="PANTHER" id="PTHR30329:SF21">
    <property type="entry name" value="LIPOPROTEIN YIAD-RELATED"/>
    <property type="match status" value="1"/>
</dbReference>
<dbReference type="SUPFAM" id="SSF103088">
    <property type="entry name" value="OmpA-like"/>
    <property type="match status" value="1"/>
</dbReference>
<gene>
    <name evidence="7" type="ORF">EJA03_18030</name>
</gene>
<dbReference type="SUPFAM" id="SSF103647">
    <property type="entry name" value="TSP type-3 repeat"/>
    <property type="match status" value="1"/>
</dbReference>
<name>A0A3R9G0V1_9VIBR</name>
<evidence type="ECO:0000313" key="7">
    <source>
        <dbReference type="EMBL" id="RSD29643.1"/>
    </source>
</evidence>
<organism evidence="7 8">
    <name type="scientific">Vibrio pectenicida</name>
    <dbReference type="NCBI Taxonomy" id="62763"/>
    <lineage>
        <taxon>Bacteria</taxon>
        <taxon>Pseudomonadati</taxon>
        <taxon>Pseudomonadota</taxon>
        <taxon>Gammaproteobacteria</taxon>
        <taxon>Vibrionales</taxon>
        <taxon>Vibrionaceae</taxon>
        <taxon>Vibrio</taxon>
    </lineage>
</organism>
<feature type="domain" description="OmpA-like" evidence="6">
    <location>
        <begin position="73"/>
        <end position="190"/>
    </location>
</feature>
<dbReference type="Pfam" id="PF00691">
    <property type="entry name" value="OmpA"/>
    <property type="match status" value="1"/>
</dbReference>
<keyword evidence="5" id="KW-0732">Signal</keyword>
<evidence type="ECO:0000313" key="8">
    <source>
        <dbReference type="Proteomes" id="UP000269041"/>
    </source>
</evidence>
<dbReference type="AlphaFoldDB" id="A0A3R9G0V1"/>
<reference evidence="7 8" key="1">
    <citation type="submission" date="2018-12" db="EMBL/GenBank/DDBJ databases">
        <title>Genomic taxonomy of the Vibrionaceae family.</title>
        <authorList>
            <person name="Gomez-Gil B."/>
            <person name="Enciso-Ibarra K."/>
        </authorList>
    </citation>
    <scope>NUCLEOTIDE SEQUENCE [LARGE SCALE GENOMIC DNA]</scope>
    <source>
        <strain evidence="7 8">CAIM 594</strain>
    </source>
</reference>
<dbReference type="PRINTS" id="PR01021">
    <property type="entry name" value="OMPADOMAIN"/>
</dbReference>
<dbReference type="InterPro" id="IPR006664">
    <property type="entry name" value="OMP_bac"/>
</dbReference>
<dbReference type="PROSITE" id="PS51123">
    <property type="entry name" value="OMPA_2"/>
    <property type="match status" value="1"/>
</dbReference>